<dbReference type="OrthoDB" id="5525530at2"/>
<organism evidence="3 4">
    <name type="scientific">Lujinxingia vulgaris</name>
    <dbReference type="NCBI Taxonomy" id="2600176"/>
    <lineage>
        <taxon>Bacteria</taxon>
        <taxon>Deltaproteobacteria</taxon>
        <taxon>Bradymonadales</taxon>
        <taxon>Lujinxingiaceae</taxon>
        <taxon>Lujinxingia</taxon>
    </lineage>
</organism>
<dbReference type="AlphaFoldDB" id="A0A5C6X757"/>
<feature type="signal peptide" evidence="2">
    <location>
        <begin position="1"/>
        <end position="20"/>
    </location>
</feature>
<feature type="chain" id="PRO_5023148633" description="Lipoprotein" evidence="2">
    <location>
        <begin position="21"/>
        <end position="304"/>
    </location>
</feature>
<accession>A0A5C6X757</accession>
<feature type="region of interest" description="Disordered" evidence="1">
    <location>
        <begin position="182"/>
        <end position="207"/>
    </location>
</feature>
<dbReference type="RefSeq" id="WP_146975718.1">
    <property type="nucleotide sequence ID" value="NZ_VOSL01000059.1"/>
</dbReference>
<feature type="compositionally biased region" description="Acidic residues" evidence="1">
    <location>
        <begin position="32"/>
        <end position="75"/>
    </location>
</feature>
<evidence type="ECO:0000313" key="3">
    <source>
        <dbReference type="EMBL" id="TXD33855.1"/>
    </source>
</evidence>
<evidence type="ECO:0008006" key="5">
    <source>
        <dbReference type="Google" id="ProtNLM"/>
    </source>
</evidence>
<dbReference type="EMBL" id="VOSL01000059">
    <property type="protein sequence ID" value="TXD33855.1"/>
    <property type="molecule type" value="Genomic_DNA"/>
</dbReference>
<comment type="caution">
    <text evidence="3">The sequence shown here is derived from an EMBL/GenBank/DDBJ whole genome shotgun (WGS) entry which is preliminary data.</text>
</comment>
<keyword evidence="2" id="KW-0732">Signal</keyword>
<gene>
    <name evidence="3" type="ORF">FRC96_15430</name>
</gene>
<evidence type="ECO:0000256" key="1">
    <source>
        <dbReference type="SAM" id="MobiDB-lite"/>
    </source>
</evidence>
<reference evidence="3 4" key="1">
    <citation type="submission" date="2019-08" db="EMBL/GenBank/DDBJ databases">
        <title>Bradymonadales sp. TMQ2.</title>
        <authorList>
            <person name="Liang Q."/>
        </authorList>
    </citation>
    <scope>NUCLEOTIDE SEQUENCE [LARGE SCALE GENOMIC DNA]</scope>
    <source>
        <strain evidence="3 4">TMQ2</strain>
    </source>
</reference>
<proteinExistence type="predicted"/>
<name>A0A5C6X757_9DELT</name>
<protein>
    <recommendedName>
        <fullName evidence="5">Lipoprotein</fullName>
    </recommendedName>
</protein>
<dbReference type="PROSITE" id="PS51257">
    <property type="entry name" value="PROKAR_LIPOPROTEIN"/>
    <property type="match status" value="1"/>
</dbReference>
<evidence type="ECO:0000256" key="2">
    <source>
        <dbReference type="SAM" id="SignalP"/>
    </source>
</evidence>
<dbReference type="Proteomes" id="UP000321046">
    <property type="component" value="Unassembled WGS sequence"/>
</dbReference>
<sequence length="304" mass="31997">MTRRVSCWMLVVALSASMMACGEEESPRGDDNIDADAGLESDAGDAGDVEAGDEPDADAPDVADEPDVTVEPDVNDEPVEVDINGIWAAKMVTSGVAEVPVVGESQSDTVSILRMDISSDGQNLTVFTETCDVSIEGEAAGVAPVIPDALVNSLPITERGGTFVDGNLVLPTMYEVRGAQNFDDLRNDPLPEDAEDPRVYDQDGDGNPGITVSVEGFLSGDIYLVQRSSNALVGSQTDDGRVEGRVTWSDEQSVLGASNEILVTLQPQSEPNSDPDASFFEMVSVESTVDCAAIASQAGSLFTR</sequence>
<evidence type="ECO:0000313" key="4">
    <source>
        <dbReference type="Proteomes" id="UP000321046"/>
    </source>
</evidence>
<feature type="region of interest" description="Disordered" evidence="1">
    <location>
        <begin position="22"/>
        <end position="75"/>
    </location>
</feature>